<dbReference type="AlphaFoldDB" id="A0A0F9P0V8"/>
<dbReference type="InterPro" id="IPR038287">
    <property type="entry name" value="Cse2_sf"/>
</dbReference>
<evidence type="ECO:0000313" key="1">
    <source>
        <dbReference type="EMBL" id="KKN25415.1"/>
    </source>
</evidence>
<gene>
    <name evidence="1" type="ORF">LCGC14_0885050</name>
</gene>
<organism evidence="1">
    <name type="scientific">marine sediment metagenome</name>
    <dbReference type="NCBI Taxonomy" id="412755"/>
    <lineage>
        <taxon>unclassified sequences</taxon>
        <taxon>metagenomes</taxon>
        <taxon>ecological metagenomes</taxon>
    </lineage>
</organism>
<protein>
    <recommendedName>
        <fullName evidence="2">Type I-E CRISPR-associated protein Cse2/CasB</fullName>
    </recommendedName>
</protein>
<reference evidence="1" key="1">
    <citation type="journal article" date="2015" name="Nature">
        <title>Complex archaea that bridge the gap between prokaryotes and eukaryotes.</title>
        <authorList>
            <person name="Spang A."/>
            <person name="Saw J.H."/>
            <person name="Jorgensen S.L."/>
            <person name="Zaremba-Niedzwiedzka K."/>
            <person name="Martijn J."/>
            <person name="Lind A.E."/>
            <person name="van Eijk R."/>
            <person name="Schleper C."/>
            <person name="Guy L."/>
            <person name="Ettema T.J."/>
        </authorList>
    </citation>
    <scope>NUCLEOTIDE SEQUENCE</scope>
</reference>
<comment type="caution">
    <text evidence="1">The sequence shown here is derived from an EMBL/GenBank/DDBJ whole genome shotgun (WGS) entry which is preliminary data.</text>
</comment>
<dbReference type="EMBL" id="LAZR01002804">
    <property type="protein sequence ID" value="KKN25415.1"/>
    <property type="molecule type" value="Genomic_DNA"/>
</dbReference>
<dbReference type="InterPro" id="IPR013382">
    <property type="entry name" value="CRISPR-assoc_prot_Cse2"/>
</dbReference>
<name>A0A0F9P0V8_9ZZZZ</name>
<accession>A0A0F9P0V8</accession>
<dbReference type="NCBIfam" id="TIGR02548">
    <property type="entry name" value="casB_cse2"/>
    <property type="match status" value="1"/>
</dbReference>
<dbReference type="Gene3D" id="1.10.520.40">
    <property type="entry name" value="CRISPR-associated protein Cse2"/>
    <property type="match status" value="1"/>
</dbReference>
<evidence type="ECO:0008006" key="2">
    <source>
        <dbReference type="Google" id="ProtNLM"/>
    </source>
</evidence>
<dbReference type="CDD" id="cd09731">
    <property type="entry name" value="Cse2_I-E"/>
    <property type="match status" value="1"/>
</dbReference>
<sequence length="181" mass="20973">MKEEKNQLQETFISKLKNARTGDLAILKRASGLILAESRLAMGVFYKFLPPQLQNPWNEEIYFLIATLFGFNSYPFSGSFGKSMRLVHQKTKSDSIPNRMMSLLNSSFGLVDNRYPGGGETTFRIRQCVRLASSHDVGVNWLELLNDLLYWTHEDGFIQKKWSRDFFSEYKQEVSNDLKKK</sequence>
<proteinExistence type="predicted"/>
<dbReference type="Pfam" id="PF09485">
    <property type="entry name" value="CRISPR_Cse2"/>
    <property type="match status" value="1"/>
</dbReference>